<comment type="caution">
    <text evidence="2">The sequence shown here is derived from an EMBL/GenBank/DDBJ whole genome shotgun (WGS) entry which is preliminary data.</text>
</comment>
<keyword evidence="1" id="KW-0175">Coiled coil</keyword>
<evidence type="ECO:0000256" key="1">
    <source>
        <dbReference type="SAM" id="Coils"/>
    </source>
</evidence>
<evidence type="ECO:0000313" key="2">
    <source>
        <dbReference type="EMBL" id="NKE59048.1"/>
    </source>
</evidence>
<gene>
    <name evidence="2" type="ORF">FXN61_20430</name>
</gene>
<protein>
    <submittedName>
        <fullName evidence="2">Uncharacterized protein</fullName>
    </submittedName>
</protein>
<organism evidence="2 3">
    <name type="scientific">Lentzea indica</name>
    <dbReference type="NCBI Taxonomy" id="2604800"/>
    <lineage>
        <taxon>Bacteria</taxon>
        <taxon>Bacillati</taxon>
        <taxon>Actinomycetota</taxon>
        <taxon>Actinomycetes</taxon>
        <taxon>Pseudonocardiales</taxon>
        <taxon>Pseudonocardiaceae</taxon>
        <taxon>Lentzea</taxon>
    </lineage>
</organism>
<feature type="coiled-coil region" evidence="1">
    <location>
        <begin position="201"/>
        <end position="235"/>
    </location>
</feature>
<accession>A0ABX1FJ74</accession>
<keyword evidence="3" id="KW-1185">Reference proteome</keyword>
<dbReference type="EMBL" id="VSRL01000071">
    <property type="protein sequence ID" value="NKE59048.1"/>
    <property type="molecule type" value="Genomic_DNA"/>
</dbReference>
<sequence length="433" mass="47337">MKIAAPRFVRDLLAASHTARRRLVPLSAAPITYEGESGAEQLAEIVTAMDRDIPVVVFAPLPADYVLNWAPPGFAAAGAYARSVKRAVEINAGLAQVCRLDDEATTHFGAILGEDYGVRDGAFRVYLPGADPALSDGWRHRYTVAARYLRNESAGAQIFRAVSPRAGVRRAAQSYETAAALLESGMSGEDHEMLTMAIAVADDLERHRADLDQRYENLVEDQQALEEENTRLRQQLSIAWKENALLRSGSSATTPDVEGIDAVDPAEIDSPSTAALLAQDLLSEFLSFPDDACVDLDDLDAAVEARAWGQTSWRAFLALYAYGETLRTSDNAADFWSWCVKSRHPHVWPATPKKLAMSESETVMNNPKLAAKRIFPVDSEVDSSGRVEMQAHIKIAEGGGSRAPRIYFLPAREHGKVYVGYFGPHKNVPNGRA</sequence>
<name>A0ABX1FJ74_9PSEU</name>
<reference evidence="2 3" key="1">
    <citation type="submission" date="2019-08" db="EMBL/GenBank/DDBJ databases">
        <title>Lentzea from Indian Himalayas.</title>
        <authorList>
            <person name="Mandal S."/>
            <person name="Mallick Gupta A."/>
            <person name="Maiti P.K."/>
            <person name="Sarkar J."/>
            <person name="Mandal S."/>
        </authorList>
    </citation>
    <scope>NUCLEOTIDE SEQUENCE [LARGE SCALE GENOMIC DNA]</scope>
    <source>
        <strain evidence="2 3">PSKA42</strain>
    </source>
</reference>
<proteinExistence type="predicted"/>
<evidence type="ECO:0000313" key="3">
    <source>
        <dbReference type="Proteomes" id="UP001515943"/>
    </source>
</evidence>
<dbReference type="Proteomes" id="UP001515943">
    <property type="component" value="Unassembled WGS sequence"/>
</dbReference>